<reference evidence="2" key="2">
    <citation type="submission" date="2017-12" db="EMBL/GenBank/DDBJ databases">
        <title>Genome sequence of the Bar-tailed Godwit (Limosa lapponica baueri).</title>
        <authorList>
            <person name="Lima N.C.B."/>
            <person name="Parody-Merino A.M."/>
            <person name="Battley P.F."/>
            <person name="Fidler A.E."/>
            <person name="Prosdocimi F."/>
        </authorList>
    </citation>
    <scope>NUCLEOTIDE SEQUENCE [LARGE SCALE GENOMIC DNA]</scope>
</reference>
<organism evidence="1 2">
    <name type="scientific">Limosa lapponica baueri</name>
    <dbReference type="NCBI Taxonomy" id="1758121"/>
    <lineage>
        <taxon>Eukaryota</taxon>
        <taxon>Metazoa</taxon>
        <taxon>Chordata</taxon>
        <taxon>Craniata</taxon>
        <taxon>Vertebrata</taxon>
        <taxon>Euteleostomi</taxon>
        <taxon>Archelosauria</taxon>
        <taxon>Archosauria</taxon>
        <taxon>Dinosauria</taxon>
        <taxon>Saurischia</taxon>
        <taxon>Theropoda</taxon>
        <taxon>Coelurosauria</taxon>
        <taxon>Aves</taxon>
        <taxon>Neognathae</taxon>
        <taxon>Neoaves</taxon>
        <taxon>Charadriiformes</taxon>
        <taxon>Scolopacidae</taxon>
        <taxon>Limosa</taxon>
    </lineage>
</organism>
<sequence>MVKTMVRQAVPLKPMEVNSGADIHLEDPTWVQADAPKGGCDPMGTCTGAGSWQDLWTCGENSPRWSRFVGRACDPWGTNTGAVGS</sequence>
<keyword evidence="2" id="KW-1185">Reference proteome</keyword>
<gene>
    <name evidence="1" type="ORF">llap_579</name>
</gene>
<dbReference type="AlphaFoldDB" id="A0A2I0USV9"/>
<dbReference type="EMBL" id="KZ505642">
    <property type="protein sequence ID" value="PKU49137.1"/>
    <property type="molecule type" value="Genomic_DNA"/>
</dbReference>
<dbReference type="Proteomes" id="UP000233556">
    <property type="component" value="Unassembled WGS sequence"/>
</dbReference>
<accession>A0A2I0USV9</accession>
<name>A0A2I0USV9_LIMLA</name>
<evidence type="ECO:0000313" key="1">
    <source>
        <dbReference type="EMBL" id="PKU49137.1"/>
    </source>
</evidence>
<reference evidence="2" key="1">
    <citation type="submission" date="2017-11" db="EMBL/GenBank/DDBJ databases">
        <authorList>
            <person name="Lima N.C."/>
            <person name="Parody-Merino A.M."/>
            <person name="Battley P.F."/>
            <person name="Fidler A.E."/>
            <person name="Prosdocimi F."/>
        </authorList>
    </citation>
    <scope>NUCLEOTIDE SEQUENCE [LARGE SCALE GENOMIC DNA]</scope>
</reference>
<evidence type="ECO:0000313" key="2">
    <source>
        <dbReference type="Proteomes" id="UP000233556"/>
    </source>
</evidence>
<proteinExistence type="predicted"/>
<protein>
    <submittedName>
        <fullName evidence="1">Ubx domain-containing protein 4</fullName>
    </submittedName>
</protein>